<organism evidence="1 2">
    <name type="scientific">Brassica napus</name>
    <name type="common">Rape</name>
    <dbReference type="NCBI Taxonomy" id="3708"/>
    <lineage>
        <taxon>Eukaryota</taxon>
        <taxon>Viridiplantae</taxon>
        <taxon>Streptophyta</taxon>
        <taxon>Embryophyta</taxon>
        <taxon>Tracheophyta</taxon>
        <taxon>Spermatophyta</taxon>
        <taxon>Magnoliopsida</taxon>
        <taxon>eudicotyledons</taxon>
        <taxon>Gunneridae</taxon>
        <taxon>Pentapetalae</taxon>
        <taxon>rosids</taxon>
        <taxon>malvids</taxon>
        <taxon>Brassicales</taxon>
        <taxon>Brassicaceae</taxon>
        <taxon>Brassiceae</taxon>
        <taxon>Brassica</taxon>
    </lineage>
</organism>
<evidence type="ECO:0000313" key="2">
    <source>
        <dbReference type="Proteomes" id="UP000028999"/>
    </source>
</evidence>
<dbReference type="AlphaFoldDB" id="A0A078IXN0"/>
<dbReference type="PaxDb" id="3708-A0A078IXN0"/>
<gene>
    <name evidence="1" type="primary">BnaC04g53830D</name>
    <name evidence="1" type="ORF">GSBRNA2T00013375001</name>
</gene>
<evidence type="ECO:0000313" key="1">
    <source>
        <dbReference type="EMBL" id="CDY54104.1"/>
    </source>
</evidence>
<reference evidence="1 2" key="1">
    <citation type="journal article" date="2014" name="Science">
        <title>Plant genetics. Early allopolyploid evolution in the post-Neolithic Brassica napus oilseed genome.</title>
        <authorList>
            <person name="Chalhoub B."/>
            <person name="Denoeud F."/>
            <person name="Liu S."/>
            <person name="Parkin I.A."/>
            <person name="Tang H."/>
            <person name="Wang X."/>
            <person name="Chiquet J."/>
            <person name="Belcram H."/>
            <person name="Tong C."/>
            <person name="Samans B."/>
            <person name="Correa M."/>
            <person name="Da Silva C."/>
            <person name="Just J."/>
            <person name="Falentin C."/>
            <person name="Koh C.S."/>
            <person name="Le Clainche I."/>
            <person name="Bernard M."/>
            <person name="Bento P."/>
            <person name="Noel B."/>
            <person name="Labadie K."/>
            <person name="Alberti A."/>
            <person name="Charles M."/>
            <person name="Arnaud D."/>
            <person name="Guo H."/>
            <person name="Daviaud C."/>
            <person name="Alamery S."/>
            <person name="Jabbari K."/>
            <person name="Zhao M."/>
            <person name="Edger P.P."/>
            <person name="Chelaifa H."/>
            <person name="Tack D."/>
            <person name="Lassalle G."/>
            <person name="Mestiri I."/>
            <person name="Schnel N."/>
            <person name="Le Paslier M.C."/>
            <person name="Fan G."/>
            <person name="Renault V."/>
            <person name="Bayer P.E."/>
            <person name="Golicz A.A."/>
            <person name="Manoli S."/>
            <person name="Lee T.H."/>
            <person name="Thi V.H."/>
            <person name="Chalabi S."/>
            <person name="Hu Q."/>
            <person name="Fan C."/>
            <person name="Tollenaere R."/>
            <person name="Lu Y."/>
            <person name="Battail C."/>
            <person name="Shen J."/>
            <person name="Sidebottom C.H."/>
            <person name="Wang X."/>
            <person name="Canaguier A."/>
            <person name="Chauveau A."/>
            <person name="Berard A."/>
            <person name="Deniot G."/>
            <person name="Guan M."/>
            <person name="Liu Z."/>
            <person name="Sun F."/>
            <person name="Lim Y.P."/>
            <person name="Lyons E."/>
            <person name="Town C.D."/>
            <person name="Bancroft I."/>
            <person name="Wang X."/>
            <person name="Meng J."/>
            <person name="Ma J."/>
            <person name="Pires J.C."/>
            <person name="King G.J."/>
            <person name="Brunel D."/>
            <person name="Delourme R."/>
            <person name="Renard M."/>
            <person name="Aury J.M."/>
            <person name="Adams K.L."/>
            <person name="Batley J."/>
            <person name="Snowdon R.J."/>
            <person name="Tost J."/>
            <person name="Edwards D."/>
            <person name="Zhou Y."/>
            <person name="Hua W."/>
            <person name="Sharpe A.G."/>
            <person name="Paterson A.H."/>
            <person name="Guan C."/>
            <person name="Wincker P."/>
        </authorList>
    </citation>
    <scope>NUCLEOTIDE SEQUENCE [LARGE SCALE GENOMIC DNA]</scope>
    <source>
        <strain evidence="2">cv. Darmor-bzh</strain>
    </source>
</reference>
<proteinExistence type="predicted"/>
<name>A0A078IXN0_BRANA</name>
<dbReference type="Gramene" id="CDY54104">
    <property type="protein sequence ID" value="CDY54104"/>
    <property type="gene ID" value="GSBRNA2T00013375001"/>
</dbReference>
<dbReference type="Proteomes" id="UP000028999">
    <property type="component" value="Unassembled WGS sequence"/>
</dbReference>
<feature type="non-terminal residue" evidence="1">
    <location>
        <position position="1"/>
    </location>
</feature>
<keyword evidence="2" id="KW-1185">Reference proteome</keyword>
<protein>
    <submittedName>
        <fullName evidence="1">BnaC04g53830D protein</fullName>
    </submittedName>
</protein>
<accession>A0A078IXN0</accession>
<dbReference type="EMBL" id="LK033279">
    <property type="protein sequence ID" value="CDY54104.1"/>
    <property type="molecule type" value="Genomic_DNA"/>
</dbReference>
<sequence length="22" mass="2752">IVLHWELRWEAVFRAFFSRSDS</sequence>